<dbReference type="InterPro" id="IPR032675">
    <property type="entry name" value="LRR_dom_sf"/>
</dbReference>
<name>A0A0D7B6I4_9AGAR</name>
<evidence type="ECO:0008006" key="3">
    <source>
        <dbReference type="Google" id="ProtNLM"/>
    </source>
</evidence>
<accession>A0A0D7B6I4</accession>
<dbReference type="Gene3D" id="3.80.10.10">
    <property type="entry name" value="Ribonuclease Inhibitor"/>
    <property type="match status" value="1"/>
</dbReference>
<organism evidence="1 2">
    <name type="scientific">Cylindrobasidium torrendii FP15055 ss-10</name>
    <dbReference type="NCBI Taxonomy" id="1314674"/>
    <lineage>
        <taxon>Eukaryota</taxon>
        <taxon>Fungi</taxon>
        <taxon>Dikarya</taxon>
        <taxon>Basidiomycota</taxon>
        <taxon>Agaricomycotina</taxon>
        <taxon>Agaricomycetes</taxon>
        <taxon>Agaricomycetidae</taxon>
        <taxon>Agaricales</taxon>
        <taxon>Marasmiineae</taxon>
        <taxon>Physalacriaceae</taxon>
        <taxon>Cylindrobasidium</taxon>
    </lineage>
</organism>
<dbReference type="SUPFAM" id="SSF52047">
    <property type="entry name" value="RNI-like"/>
    <property type="match status" value="1"/>
</dbReference>
<proteinExistence type="predicted"/>
<dbReference type="Proteomes" id="UP000054007">
    <property type="component" value="Unassembled WGS sequence"/>
</dbReference>
<protein>
    <recommendedName>
        <fullName evidence="3">F-box domain-containing protein</fullName>
    </recommendedName>
</protein>
<sequence>MSLPRLSLEIKCRILDHLDSLSSIALVWKDVLLPIRQRRFRSIAVVKDSHIGRLFDIILSEPKIAKLIHQLEVAEYGYGFGDTYECPILPHLLARLPGISNLKLNKLCTISHSALLPHLLAVLPPSKLTKVSLDFAEWTEAYRILFMLHSFPHVEDLRISGRANSTRPVEHGGPGVDIVELYQAPAFESVKRLELSGYQLCCNDMLRVLAHSGAFPNLESLTLASATVSGGWMKRLGECCARWPTTLRELRLPSLWLACTLL</sequence>
<evidence type="ECO:0000313" key="1">
    <source>
        <dbReference type="EMBL" id="KIY65779.1"/>
    </source>
</evidence>
<evidence type="ECO:0000313" key="2">
    <source>
        <dbReference type="Proteomes" id="UP000054007"/>
    </source>
</evidence>
<dbReference type="EMBL" id="KN880577">
    <property type="protein sequence ID" value="KIY65779.1"/>
    <property type="molecule type" value="Genomic_DNA"/>
</dbReference>
<gene>
    <name evidence="1" type="ORF">CYLTODRAFT_52811</name>
</gene>
<dbReference type="AlphaFoldDB" id="A0A0D7B6I4"/>
<reference evidence="1 2" key="1">
    <citation type="journal article" date="2015" name="Fungal Genet. Biol.">
        <title>Evolution of novel wood decay mechanisms in Agaricales revealed by the genome sequences of Fistulina hepatica and Cylindrobasidium torrendii.</title>
        <authorList>
            <person name="Floudas D."/>
            <person name="Held B.W."/>
            <person name="Riley R."/>
            <person name="Nagy L.G."/>
            <person name="Koehler G."/>
            <person name="Ransdell A.S."/>
            <person name="Younus H."/>
            <person name="Chow J."/>
            <person name="Chiniquy J."/>
            <person name="Lipzen A."/>
            <person name="Tritt A."/>
            <person name="Sun H."/>
            <person name="Haridas S."/>
            <person name="LaButti K."/>
            <person name="Ohm R.A."/>
            <person name="Kues U."/>
            <person name="Blanchette R.A."/>
            <person name="Grigoriev I.V."/>
            <person name="Minto R.E."/>
            <person name="Hibbett D.S."/>
        </authorList>
    </citation>
    <scope>NUCLEOTIDE SEQUENCE [LARGE SCALE GENOMIC DNA]</scope>
    <source>
        <strain evidence="1 2">FP15055 ss-10</strain>
    </source>
</reference>
<keyword evidence="2" id="KW-1185">Reference proteome</keyword>